<reference evidence="14" key="1">
    <citation type="journal article" date="2014" name="Int. J. Syst. Evol. Microbiol.">
        <title>Complete genome sequence of Corynebacterium casei LMG S-19264T (=DSM 44701T), isolated from a smear-ripened cheese.</title>
        <authorList>
            <consortium name="US DOE Joint Genome Institute (JGI-PGF)"/>
            <person name="Walter F."/>
            <person name="Albersmeier A."/>
            <person name="Kalinowski J."/>
            <person name="Ruckert C."/>
        </authorList>
    </citation>
    <scope>NUCLEOTIDE SEQUENCE</scope>
    <source>
        <strain evidence="14">CCM 7897</strain>
    </source>
</reference>
<evidence type="ECO:0000256" key="7">
    <source>
        <dbReference type="ARBA" id="ARBA00022741"/>
    </source>
</evidence>
<reference evidence="14" key="2">
    <citation type="submission" date="2020-09" db="EMBL/GenBank/DDBJ databases">
        <authorList>
            <person name="Sun Q."/>
            <person name="Sedlacek I."/>
        </authorList>
    </citation>
    <scope>NUCLEOTIDE SEQUENCE</scope>
    <source>
        <strain evidence="14">CCM 7897</strain>
    </source>
</reference>
<protein>
    <submittedName>
        <fullName evidence="14">Nickel import ATP-binding protein NikD</fullName>
    </submittedName>
</protein>
<dbReference type="CDD" id="cd03257">
    <property type="entry name" value="ABC_NikE_OppD_transporters"/>
    <property type="match status" value="1"/>
</dbReference>
<dbReference type="RefSeq" id="WP_188580000.1">
    <property type="nucleotide sequence ID" value="NZ_BMCT01000004.1"/>
</dbReference>
<dbReference type="SMART" id="SM00382">
    <property type="entry name" value="AAA"/>
    <property type="match status" value="1"/>
</dbReference>
<dbReference type="PROSITE" id="PS50893">
    <property type="entry name" value="ABC_TRANSPORTER_2"/>
    <property type="match status" value="1"/>
</dbReference>
<dbReference type="Pfam" id="PF00005">
    <property type="entry name" value="ABC_tran"/>
    <property type="match status" value="1"/>
</dbReference>
<comment type="subcellular location">
    <subcellularLocation>
        <location evidence="1">Cell inner membrane</location>
        <topology evidence="1">Peripheral membrane protein</topology>
    </subcellularLocation>
</comment>
<keyword evidence="8 14" id="KW-0067">ATP-binding</keyword>
<evidence type="ECO:0000256" key="1">
    <source>
        <dbReference type="ARBA" id="ARBA00004417"/>
    </source>
</evidence>
<dbReference type="EMBL" id="BMCT01000004">
    <property type="protein sequence ID" value="GGF68415.1"/>
    <property type="molecule type" value="Genomic_DNA"/>
</dbReference>
<evidence type="ECO:0000256" key="3">
    <source>
        <dbReference type="ARBA" id="ARBA00022448"/>
    </source>
</evidence>
<dbReference type="InterPro" id="IPR014138">
    <property type="entry name" value="Nickel_NikD"/>
</dbReference>
<dbReference type="Gene3D" id="3.40.50.300">
    <property type="entry name" value="P-loop containing nucleotide triphosphate hydrolases"/>
    <property type="match status" value="1"/>
</dbReference>
<evidence type="ECO:0000256" key="6">
    <source>
        <dbReference type="ARBA" id="ARBA00022596"/>
    </source>
</evidence>
<dbReference type="InterPro" id="IPR017871">
    <property type="entry name" value="ABC_transporter-like_CS"/>
</dbReference>
<keyword evidence="6" id="KW-0533">Nickel</keyword>
<comment type="similarity">
    <text evidence="2">Belongs to the ABC transporter superfamily.</text>
</comment>
<evidence type="ECO:0000313" key="14">
    <source>
        <dbReference type="EMBL" id="GGF68415.1"/>
    </source>
</evidence>
<dbReference type="NCBIfam" id="TIGR02770">
    <property type="entry name" value="nickel_nikD"/>
    <property type="match status" value="1"/>
</dbReference>
<dbReference type="GO" id="GO:0016151">
    <property type="term" value="F:nickel cation binding"/>
    <property type="evidence" value="ECO:0007669"/>
    <property type="project" value="InterPro"/>
</dbReference>
<dbReference type="InterPro" id="IPR003593">
    <property type="entry name" value="AAA+_ATPase"/>
</dbReference>
<keyword evidence="3" id="KW-0813">Transport</keyword>
<evidence type="ECO:0000256" key="11">
    <source>
        <dbReference type="ARBA" id="ARBA00023112"/>
    </source>
</evidence>
<keyword evidence="15" id="KW-1185">Reference proteome</keyword>
<dbReference type="PANTHER" id="PTHR43297:SF2">
    <property type="entry name" value="DIPEPTIDE TRANSPORT ATP-BINDING PROTEIN DPPD"/>
    <property type="match status" value="1"/>
</dbReference>
<evidence type="ECO:0000256" key="4">
    <source>
        <dbReference type="ARBA" id="ARBA00022475"/>
    </source>
</evidence>
<dbReference type="InterPro" id="IPR027417">
    <property type="entry name" value="P-loop_NTPase"/>
</dbReference>
<evidence type="ECO:0000256" key="12">
    <source>
        <dbReference type="ARBA" id="ARBA00023136"/>
    </source>
</evidence>
<dbReference type="InterPro" id="IPR050388">
    <property type="entry name" value="ABC_Ni/Peptide_Import"/>
</dbReference>
<dbReference type="GO" id="GO:0005524">
    <property type="term" value="F:ATP binding"/>
    <property type="evidence" value="ECO:0007669"/>
    <property type="project" value="UniProtKB-KW"/>
</dbReference>
<evidence type="ECO:0000259" key="13">
    <source>
        <dbReference type="PROSITE" id="PS50893"/>
    </source>
</evidence>
<gene>
    <name evidence="14" type="primary">nikD</name>
    <name evidence="14" type="ORF">GCM10007301_30120</name>
</gene>
<dbReference type="AlphaFoldDB" id="A0A917FCM9"/>
<dbReference type="GO" id="GO:0005886">
    <property type="term" value="C:plasma membrane"/>
    <property type="evidence" value="ECO:0007669"/>
    <property type="project" value="UniProtKB-SubCell"/>
</dbReference>
<accession>A0A917FCM9</accession>
<keyword evidence="9" id="KW-1278">Translocase</keyword>
<dbReference type="PANTHER" id="PTHR43297">
    <property type="entry name" value="OLIGOPEPTIDE TRANSPORT ATP-BINDING PROTEIN APPD"/>
    <property type="match status" value="1"/>
</dbReference>
<evidence type="ECO:0000256" key="10">
    <source>
        <dbReference type="ARBA" id="ARBA00023065"/>
    </source>
</evidence>
<feature type="domain" description="ABC transporter" evidence="13">
    <location>
        <begin position="6"/>
        <end position="249"/>
    </location>
</feature>
<dbReference type="GO" id="GO:0016887">
    <property type="term" value="F:ATP hydrolysis activity"/>
    <property type="evidence" value="ECO:0007669"/>
    <property type="project" value="InterPro"/>
</dbReference>
<dbReference type="InterPro" id="IPR003439">
    <property type="entry name" value="ABC_transporter-like_ATP-bd"/>
</dbReference>
<proteinExistence type="inferred from homology"/>
<organism evidence="14 15">
    <name type="scientific">Azorhizobium oxalatiphilum</name>
    <dbReference type="NCBI Taxonomy" id="980631"/>
    <lineage>
        <taxon>Bacteria</taxon>
        <taxon>Pseudomonadati</taxon>
        <taxon>Pseudomonadota</taxon>
        <taxon>Alphaproteobacteria</taxon>
        <taxon>Hyphomicrobiales</taxon>
        <taxon>Xanthobacteraceae</taxon>
        <taxon>Azorhizobium</taxon>
    </lineage>
</organism>
<evidence type="ECO:0000256" key="5">
    <source>
        <dbReference type="ARBA" id="ARBA00022519"/>
    </source>
</evidence>
<comment type="caution">
    <text evidence="14">The sequence shown here is derived from an EMBL/GenBank/DDBJ whole genome shotgun (WGS) entry which is preliminary data.</text>
</comment>
<dbReference type="PROSITE" id="PS00211">
    <property type="entry name" value="ABC_TRANSPORTER_1"/>
    <property type="match status" value="1"/>
</dbReference>
<keyword evidence="10" id="KW-0406">Ion transport</keyword>
<keyword evidence="12" id="KW-0472">Membrane</keyword>
<dbReference type="SUPFAM" id="SSF52540">
    <property type="entry name" value="P-loop containing nucleoside triphosphate hydrolases"/>
    <property type="match status" value="1"/>
</dbReference>
<keyword evidence="4" id="KW-1003">Cell membrane</keyword>
<name>A0A917FCM9_9HYPH</name>
<evidence type="ECO:0000256" key="9">
    <source>
        <dbReference type="ARBA" id="ARBA00022967"/>
    </source>
</evidence>
<keyword evidence="11" id="KW-0921">Nickel transport</keyword>
<evidence type="ECO:0000256" key="2">
    <source>
        <dbReference type="ARBA" id="ARBA00005417"/>
    </source>
</evidence>
<dbReference type="GO" id="GO:0015413">
    <property type="term" value="F:ABC-type nickel transporter activity"/>
    <property type="evidence" value="ECO:0007669"/>
    <property type="project" value="InterPro"/>
</dbReference>
<keyword evidence="7" id="KW-0547">Nucleotide-binding</keyword>
<evidence type="ECO:0000256" key="8">
    <source>
        <dbReference type="ARBA" id="ARBA00022840"/>
    </source>
</evidence>
<evidence type="ECO:0000313" key="15">
    <source>
        <dbReference type="Proteomes" id="UP000606044"/>
    </source>
</evidence>
<dbReference type="Proteomes" id="UP000606044">
    <property type="component" value="Unassembled WGS sequence"/>
</dbReference>
<keyword evidence="5" id="KW-0997">Cell inner membrane</keyword>
<sequence length="262" mass="28056">MTAHALTIEGLRVEAIHPHGRTALVDGVSLTLHAGEVLALVGASGSGKSMTCAACLDVLPPGTRRVAGSVAIDGNVRTAFELRGRQVASILQNPRTAFNPVRSMREHVGESLRAIGRRGADARAEVTQAMRDAGLDDPERVLGLFPFEMSGGMLQRMMIALALVSRAPFIFADEPTTDLDLIVQREILDLLDRLKGERGLGILLVTHDMGVVARLADRVAVMEHGRIIETGGVMEIFHAPQHAVTRSLVAAHLSLYGLEDVA</sequence>